<evidence type="ECO:0000256" key="7">
    <source>
        <dbReference type="ARBA" id="ARBA00023288"/>
    </source>
</evidence>
<evidence type="ECO:0000256" key="1">
    <source>
        <dbReference type="ARBA" id="ARBA00004635"/>
    </source>
</evidence>
<feature type="signal peptide" evidence="8">
    <location>
        <begin position="1"/>
        <end position="26"/>
    </location>
</feature>
<dbReference type="Pfam" id="PF05504">
    <property type="entry name" value="Spore_GerAC"/>
    <property type="match status" value="1"/>
</dbReference>
<dbReference type="Gene3D" id="3.30.300.210">
    <property type="entry name" value="Nutrient germinant receptor protein C, domain 3"/>
    <property type="match status" value="1"/>
</dbReference>
<sequence length="367" mass="41481">MGFYKKWRNSLLYLALSFLLASCSDGQVINQIELVQTAGFDLDNQKVLTSALIGEYKEKEKTNIKLLRATSDNSYNMIQLLNLKSYYPIKYGQMRMMLFGENYATHNIGPILKYLSQDVSISGNLNLAVSRNKASELLSATISAHDPLFLMKMITQNSDTANLPHTDLQTTLYNFFDEGRDTYLPLLSWDANKKPQVDGIALFKDGKNGKLISQHGNQDALWLKMLVENSKNGTFMFPLENAKSENEKFALVQVMESKTNFISKPANAVSQRLHVLEIHINTKLQVKGTLLDTENNQLQAKLETYISEEIKHFIQPCLSANVDPVGFGSFFRSKTRGWNASEFYEAYPSMKTNVTTKVQLVKAGIQK</sequence>
<dbReference type="PROSITE" id="PS51257">
    <property type="entry name" value="PROKAR_LIPOPROTEIN"/>
    <property type="match status" value="1"/>
</dbReference>
<evidence type="ECO:0000256" key="6">
    <source>
        <dbReference type="ARBA" id="ARBA00023139"/>
    </source>
</evidence>
<keyword evidence="4 8" id="KW-0732">Signal</keyword>
<comment type="subcellular location">
    <subcellularLocation>
        <location evidence="1">Membrane</location>
        <topology evidence="1">Lipid-anchor</topology>
    </subcellularLocation>
</comment>
<dbReference type="PANTHER" id="PTHR35789">
    <property type="entry name" value="SPORE GERMINATION PROTEIN B3"/>
    <property type="match status" value="1"/>
</dbReference>
<reference evidence="11 12" key="1">
    <citation type="submission" date="2019-12" db="EMBL/GenBank/DDBJ databases">
        <title>Paenibacillus sp. nov. sp. isolated from soil.</title>
        <authorList>
            <person name="Kim J."/>
            <person name="Jeong S.E."/>
            <person name="Jung H.S."/>
            <person name="Jeon C.O."/>
        </authorList>
    </citation>
    <scope>NUCLEOTIDE SEQUENCE [LARGE SCALE GENOMIC DNA]</scope>
    <source>
        <strain evidence="11 12">5J-6</strain>
    </source>
</reference>
<evidence type="ECO:0000259" key="9">
    <source>
        <dbReference type="Pfam" id="PF05504"/>
    </source>
</evidence>
<dbReference type="GO" id="GO:0016020">
    <property type="term" value="C:membrane"/>
    <property type="evidence" value="ECO:0007669"/>
    <property type="project" value="UniProtKB-SubCell"/>
</dbReference>
<dbReference type="PANTHER" id="PTHR35789:SF1">
    <property type="entry name" value="SPORE GERMINATION PROTEIN B3"/>
    <property type="match status" value="1"/>
</dbReference>
<keyword evidence="12" id="KW-1185">Reference proteome</keyword>
<dbReference type="InterPro" id="IPR008844">
    <property type="entry name" value="Spore_GerAC-like"/>
</dbReference>
<dbReference type="EMBL" id="WTUZ01000017">
    <property type="protein sequence ID" value="MZQ83323.1"/>
    <property type="molecule type" value="Genomic_DNA"/>
</dbReference>
<dbReference type="InterPro" id="IPR046953">
    <property type="entry name" value="Spore_GerAC-like_C"/>
</dbReference>
<comment type="caution">
    <text evidence="11">The sequence shown here is derived from an EMBL/GenBank/DDBJ whole genome shotgun (WGS) entry which is preliminary data.</text>
</comment>
<feature type="domain" description="Spore germination GerAC-like C-terminal" evidence="9">
    <location>
        <begin position="198"/>
        <end position="363"/>
    </location>
</feature>
<dbReference type="AlphaFoldDB" id="A0A6L8UYL7"/>
<name>A0A6L8UYL7_9BACL</name>
<feature type="chain" id="PRO_5038821619" evidence="8">
    <location>
        <begin position="27"/>
        <end position="367"/>
    </location>
</feature>
<dbReference type="Proteomes" id="UP000481087">
    <property type="component" value="Unassembled WGS sequence"/>
</dbReference>
<dbReference type="InterPro" id="IPR057336">
    <property type="entry name" value="GerAC_N"/>
</dbReference>
<keyword evidence="7" id="KW-0449">Lipoprotein</keyword>
<evidence type="ECO:0000256" key="2">
    <source>
        <dbReference type="ARBA" id="ARBA00007886"/>
    </source>
</evidence>
<proteinExistence type="inferred from homology"/>
<keyword evidence="5" id="KW-0472">Membrane</keyword>
<accession>A0A6L8UYL7</accession>
<dbReference type="NCBIfam" id="TIGR02887">
    <property type="entry name" value="spore_ger_x_C"/>
    <property type="match status" value="1"/>
</dbReference>
<evidence type="ECO:0000259" key="10">
    <source>
        <dbReference type="Pfam" id="PF25198"/>
    </source>
</evidence>
<feature type="domain" description="Spore germination protein N-terminal" evidence="10">
    <location>
        <begin position="25"/>
        <end position="187"/>
    </location>
</feature>
<evidence type="ECO:0000256" key="3">
    <source>
        <dbReference type="ARBA" id="ARBA00022544"/>
    </source>
</evidence>
<dbReference type="RefSeq" id="WP_161407538.1">
    <property type="nucleotide sequence ID" value="NZ_WTUZ01000017.1"/>
</dbReference>
<keyword evidence="3" id="KW-0309">Germination</keyword>
<evidence type="ECO:0000256" key="8">
    <source>
        <dbReference type="SAM" id="SignalP"/>
    </source>
</evidence>
<comment type="similarity">
    <text evidence="2">Belongs to the GerABKC lipoprotein family.</text>
</comment>
<evidence type="ECO:0000313" key="11">
    <source>
        <dbReference type="EMBL" id="MZQ83323.1"/>
    </source>
</evidence>
<keyword evidence="6" id="KW-0564">Palmitate</keyword>
<evidence type="ECO:0000256" key="5">
    <source>
        <dbReference type="ARBA" id="ARBA00023136"/>
    </source>
</evidence>
<dbReference type="InterPro" id="IPR038501">
    <property type="entry name" value="Spore_GerAC_C_sf"/>
</dbReference>
<protein>
    <submittedName>
        <fullName evidence="11">Ger(X)C family spore germination protein</fullName>
    </submittedName>
</protein>
<evidence type="ECO:0000256" key="4">
    <source>
        <dbReference type="ARBA" id="ARBA00022729"/>
    </source>
</evidence>
<dbReference type="Pfam" id="PF25198">
    <property type="entry name" value="Spore_GerAC_N"/>
    <property type="match status" value="1"/>
</dbReference>
<gene>
    <name evidence="11" type="ORF">GQF01_14500</name>
</gene>
<organism evidence="11 12">
    <name type="scientific">Paenibacillus silvestris</name>
    <dbReference type="NCBI Taxonomy" id="2606219"/>
    <lineage>
        <taxon>Bacteria</taxon>
        <taxon>Bacillati</taxon>
        <taxon>Bacillota</taxon>
        <taxon>Bacilli</taxon>
        <taxon>Bacillales</taxon>
        <taxon>Paenibacillaceae</taxon>
        <taxon>Paenibacillus</taxon>
    </lineage>
</organism>
<evidence type="ECO:0000313" key="12">
    <source>
        <dbReference type="Proteomes" id="UP000481087"/>
    </source>
</evidence>
<dbReference type="GO" id="GO:0009847">
    <property type="term" value="P:spore germination"/>
    <property type="evidence" value="ECO:0007669"/>
    <property type="project" value="InterPro"/>
</dbReference>